<dbReference type="Gene3D" id="3.30.830.10">
    <property type="entry name" value="Metalloenzyme, LuxS/M16 peptidase-like"/>
    <property type="match status" value="2"/>
</dbReference>
<dbReference type="InterPro" id="IPR007863">
    <property type="entry name" value="Peptidase_M16_C"/>
</dbReference>
<dbReference type="NCBIfam" id="NF047421">
    <property type="entry name" value="YfmH_fam"/>
    <property type="match status" value="1"/>
</dbReference>
<feature type="domain" description="Peptidase M16 C-terminal" evidence="2">
    <location>
        <begin position="183"/>
        <end position="364"/>
    </location>
</feature>
<feature type="domain" description="Peptidase M16 N-terminal" evidence="1">
    <location>
        <begin position="60"/>
        <end position="177"/>
    </location>
</feature>
<dbReference type="SUPFAM" id="SSF63411">
    <property type="entry name" value="LuxS/MPP-like metallohydrolase"/>
    <property type="match status" value="2"/>
</dbReference>
<evidence type="ECO:0000313" key="3">
    <source>
        <dbReference type="EMBL" id="CDO18485.1"/>
    </source>
</evidence>
<dbReference type="GO" id="GO:0046872">
    <property type="term" value="F:metal ion binding"/>
    <property type="evidence" value="ECO:0007669"/>
    <property type="project" value="InterPro"/>
</dbReference>
<dbReference type="PANTHER" id="PTHR11851">
    <property type="entry name" value="METALLOPROTEASE"/>
    <property type="match status" value="1"/>
</dbReference>
<dbReference type="AlphaFoldDB" id="A0A060RI37"/>
<accession>A0A060RI37</accession>
<evidence type="ECO:0000259" key="1">
    <source>
        <dbReference type="Pfam" id="PF00675"/>
    </source>
</evidence>
<dbReference type="InterPro" id="IPR011765">
    <property type="entry name" value="Pept_M16_N"/>
</dbReference>
<sequence>MTELKEQIFSEINEKIYSAELENGLKVFLIPKQDFQESCGMMIVNFGSLDTKFTHDGQSKEYNEGIAHFLEHKLFELEDGQDVAELFTNAGANSNAFTTFDKTCYYFSAVDNLEENVTLLQQFISETSFTEASITREKDIIGQEIDMYQDDADYRLYQGILENLYPNTALAQDIAGTQESIENISVADLKENHNIFYSPQEMTLLLVGNFDKDLLFNQIKKEQKEKASKKHVVKRQSLVYEQVVPKKNIQMDVTQPKLAIGYRGAQLPKEASILRQELALRLFFTMLLGWTSKRYQQLYESGQIDDSFDFEIEVCPDFQFLIISLDTLEPIAMANNIRQYLNKVSQSSDLDDLSEEHFKIVKKELYGDFFKSLDSIDNLSAQFINHLSEDETYLDVPKILATLDFAEVLKIGNDFLAHADATEFTILPK</sequence>
<dbReference type="Proteomes" id="UP000027584">
    <property type="component" value="Unassembled WGS sequence"/>
</dbReference>
<dbReference type="Pfam" id="PF00675">
    <property type="entry name" value="Peptidase_M16"/>
    <property type="match status" value="1"/>
</dbReference>
<dbReference type="InterPro" id="IPR011249">
    <property type="entry name" value="Metalloenz_LuxS/M16"/>
</dbReference>
<protein>
    <submittedName>
        <fullName evidence="3">Putative Peptidase, M16 family</fullName>
    </submittedName>
</protein>
<comment type="caution">
    <text evidence="3">The sequence shown here is derived from an EMBL/GenBank/DDBJ whole genome shotgun (WGS) entry which is preliminary data.</text>
</comment>
<dbReference type="InterPro" id="IPR050361">
    <property type="entry name" value="MPP/UQCRC_Complex"/>
</dbReference>
<dbReference type="PANTHER" id="PTHR11851:SF134">
    <property type="entry name" value="ZINC-DEPENDENT PROTEASE"/>
    <property type="match status" value="1"/>
</dbReference>
<dbReference type="EMBL" id="CCBC010000188">
    <property type="protein sequence ID" value="CDO18485.1"/>
    <property type="molecule type" value="Genomic_DNA"/>
</dbReference>
<organism evidence="3 4">
    <name type="scientific">Streptococcus gallolyticus</name>
    <dbReference type="NCBI Taxonomy" id="315405"/>
    <lineage>
        <taxon>Bacteria</taxon>
        <taxon>Bacillati</taxon>
        <taxon>Bacillota</taxon>
        <taxon>Bacilli</taxon>
        <taxon>Lactobacillales</taxon>
        <taxon>Streptococcaceae</taxon>
        <taxon>Streptococcus</taxon>
    </lineage>
</organism>
<evidence type="ECO:0000259" key="2">
    <source>
        <dbReference type="Pfam" id="PF05193"/>
    </source>
</evidence>
<name>A0A060RI37_9STRE</name>
<gene>
    <name evidence="3" type="ORF">BN963_SGAL_01683</name>
</gene>
<reference evidence="3 4" key="1">
    <citation type="submission" date="2014-02" db="EMBL/GenBank/DDBJ databases">
        <authorList>
            <person name="Manrique M."/>
        </authorList>
    </citation>
    <scope>NUCLEOTIDE SEQUENCE [LARGE SCALE GENOMIC DNA]</scope>
    <source>
        <strain evidence="3 4">LMG17956</strain>
    </source>
</reference>
<reference evidence="3 4" key="2">
    <citation type="submission" date="2014-05" db="EMBL/GenBank/DDBJ databases">
        <title>Genome sequence of Streptococcus gallolyticus.</title>
        <authorList>
            <person name="Del Campo R."/>
        </authorList>
    </citation>
    <scope>NUCLEOTIDE SEQUENCE [LARGE SCALE GENOMIC DNA]</scope>
    <source>
        <strain evidence="3 4">LMG17956</strain>
    </source>
</reference>
<dbReference type="Pfam" id="PF05193">
    <property type="entry name" value="Peptidase_M16_C"/>
    <property type="match status" value="1"/>
</dbReference>
<evidence type="ECO:0000313" key="4">
    <source>
        <dbReference type="Proteomes" id="UP000027584"/>
    </source>
</evidence>
<proteinExistence type="predicted"/>